<feature type="domain" description="NB-ARC" evidence="6">
    <location>
        <begin position="167"/>
        <end position="334"/>
    </location>
</feature>
<evidence type="ECO:0000259" key="7">
    <source>
        <dbReference type="Pfam" id="PF18052"/>
    </source>
</evidence>
<dbReference type="Gene3D" id="1.20.5.4130">
    <property type="match status" value="1"/>
</dbReference>
<dbReference type="InterPro" id="IPR027417">
    <property type="entry name" value="P-loop_NTPase"/>
</dbReference>
<dbReference type="Proteomes" id="UP001140206">
    <property type="component" value="Chromosome 1"/>
</dbReference>
<dbReference type="EMBL" id="JAMFTS010000001">
    <property type="protein sequence ID" value="KAJ4809991.1"/>
    <property type="molecule type" value="Genomic_DNA"/>
</dbReference>
<keyword evidence="3" id="KW-0677">Repeat</keyword>
<dbReference type="GO" id="GO:0098542">
    <property type="term" value="P:defense response to other organism"/>
    <property type="evidence" value="ECO:0007669"/>
    <property type="project" value="TreeGrafter"/>
</dbReference>
<dbReference type="Pfam" id="PF18052">
    <property type="entry name" value="Rx_N"/>
    <property type="match status" value="1"/>
</dbReference>
<gene>
    <name evidence="9" type="ORF">LUZ62_022557</name>
</gene>
<feature type="domain" description="Disease resistance N-terminal" evidence="7">
    <location>
        <begin position="5"/>
        <end position="89"/>
    </location>
</feature>
<dbReference type="Gene3D" id="3.40.50.300">
    <property type="entry name" value="P-loop containing nucleotide triphosphate hydrolases"/>
    <property type="match status" value="1"/>
</dbReference>
<evidence type="ECO:0000259" key="6">
    <source>
        <dbReference type="Pfam" id="PF00931"/>
    </source>
</evidence>
<evidence type="ECO:0000256" key="5">
    <source>
        <dbReference type="ARBA" id="ARBA00022821"/>
    </source>
</evidence>
<proteinExistence type="inferred from homology"/>
<keyword evidence="10" id="KW-1185">Reference proteome</keyword>
<dbReference type="AlphaFoldDB" id="A0AAV8H1M1"/>
<evidence type="ECO:0000259" key="8">
    <source>
        <dbReference type="Pfam" id="PF23559"/>
    </source>
</evidence>
<dbReference type="InterPro" id="IPR002182">
    <property type="entry name" value="NB-ARC"/>
</dbReference>
<accession>A0AAV8H1M1</accession>
<dbReference type="PRINTS" id="PR00364">
    <property type="entry name" value="DISEASERSIST"/>
</dbReference>
<dbReference type="PANTHER" id="PTHR23155:SF1205">
    <property type="entry name" value="DISEASE RESISTANCE PROTEIN RPM1"/>
    <property type="match status" value="1"/>
</dbReference>
<keyword evidence="5" id="KW-0611">Plant defense</keyword>
<dbReference type="Gene3D" id="1.10.8.430">
    <property type="entry name" value="Helical domain of apoptotic protease-activating factors"/>
    <property type="match status" value="1"/>
</dbReference>
<dbReference type="PANTHER" id="PTHR23155">
    <property type="entry name" value="DISEASE RESISTANCE PROTEIN RP"/>
    <property type="match status" value="1"/>
</dbReference>
<organism evidence="9 10">
    <name type="scientific">Rhynchospora pubera</name>
    <dbReference type="NCBI Taxonomy" id="906938"/>
    <lineage>
        <taxon>Eukaryota</taxon>
        <taxon>Viridiplantae</taxon>
        <taxon>Streptophyta</taxon>
        <taxon>Embryophyta</taxon>
        <taxon>Tracheophyta</taxon>
        <taxon>Spermatophyta</taxon>
        <taxon>Magnoliopsida</taxon>
        <taxon>Liliopsida</taxon>
        <taxon>Poales</taxon>
        <taxon>Cyperaceae</taxon>
        <taxon>Cyperoideae</taxon>
        <taxon>Rhynchosporeae</taxon>
        <taxon>Rhynchospora</taxon>
    </lineage>
</organism>
<dbReference type="SUPFAM" id="SSF52540">
    <property type="entry name" value="P-loop containing nucleoside triphosphate hydrolases"/>
    <property type="match status" value="1"/>
</dbReference>
<dbReference type="GO" id="GO:0043531">
    <property type="term" value="F:ADP binding"/>
    <property type="evidence" value="ECO:0007669"/>
    <property type="project" value="InterPro"/>
</dbReference>
<evidence type="ECO:0000313" key="9">
    <source>
        <dbReference type="EMBL" id="KAJ4809991.1"/>
    </source>
</evidence>
<dbReference type="Pfam" id="PF23559">
    <property type="entry name" value="WHD_DRP"/>
    <property type="match status" value="1"/>
</dbReference>
<dbReference type="InterPro" id="IPR044974">
    <property type="entry name" value="Disease_R_plants"/>
</dbReference>
<keyword evidence="4" id="KW-0547">Nucleotide-binding</keyword>
<reference evidence="9" key="1">
    <citation type="submission" date="2022-08" db="EMBL/GenBank/DDBJ databases">
        <authorList>
            <person name="Marques A."/>
        </authorList>
    </citation>
    <scope>NUCLEOTIDE SEQUENCE</scope>
    <source>
        <strain evidence="9">RhyPub2mFocal</strain>
        <tissue evidence="9">Leaves</tissue>
    </source>
</reference>
<dbReference type="InterPro" id="IPR042197">
    <property type="entry name" value="Apaf_helical"/>
</dbReference>
<dbReference type="Gene3D" id="1.10.10.10">
    <property type="entry name" value="Winged helix-like DNA-binding domain superfamily/Winged helix DNA-binding domain"/>
    <property type="match status" value="1"/>
</dbReference>
<evidence type="ECO:0000256" key="3">
    <source>
        <dbReference type="ARBA" id="ARBA00022737"/>
    </source>
</evidence>
<dbReference type="InterPro" id="IPR058922">
    <property type="entry name" value="WHD_DRP"/>
</dbReference>
<evidence type="ECO:0000313" key="10">
    <source>
        <dbReference type="Proteomes" id="UP001140206"/>
    </source>
</evidence>
<name>A0AAV8H1M1_9POAL</name>
<sequence>MEGEAVKFALDKLNVLLNLGLELYNVSDEVTHIQLALRMIRPFLQDAHSKRNTNLAAKQWVNEVRDVAYRIEDAVDMFLVDIEDNRARNSGVWSKLVRLKKPLKVKNFVDEVKAIRSTLENISQLRIQLGITDASGSSPQFDGQLELFRPARPSDVNDSEVIGLDRDKNEIITLLLDTNITRRAVLSIVGMGGLGKTTLAQKVYKSGELGRHFDCLVWLSISQKFVVNNLLREILYSVKPDERNKKRTTRDDELTSELGKYLAQRRYLIVLDDVWEIDLWESLRIVLPDENNASRMLITTRILDVARAADGDLRPHELRHLNEDESLSLLFQKANIPIGEPGIQHRADLNGVARQLTEKCGGLPLALIVLGSILSRRERTKNAWQRVHDTLDWHDERAKRCSEVLLLSYVDLPYYLKPCFLYFASFPEDHKISAKDIIRMWIAEGFIPRDGHGTMEERAQDFLEELLQRFQGKVTVVA</sequence>
<protein>
    <submittedName>
        <fullName evidence="9">Disease resistance protein (CC-NBS-LRR class) family</fullName>
    </submittedName>
</protein>
<evidence type="ECO:0000256" key="2">
    <source>
        <dbReference type="ARBA" id="ARBA00022614"/>
    </source>
</evidence>
<feature type="domain" description="Disease resistance protein winged helix" evidence="8">
    <location>
        <begin position="426"/>
        <end position="469"/>
    </location>
</feature>
<comment type="caution">
    <text evidence="9">The sequence shown here is derived from an EMBL/GenBank/DDBJ whole genome shotgun (WGS) entry which is preliminary data.</text>
</comment>
<keyword evidence="2" id="KW-0433">Leucine-rich repeat</keyword>
<dbReference type="InterPro" id="IPR041118">
    <property type="entry name" value="Rx_N"/>
</dbReference>
<comment type="similarity">
    <text evidence="1">Belongs to the disease resistance NB-LRR family.</text>
</comment>
<evidence type="ECO:0000256" key="4">
    <source>
        <dbReference type="ARBA" id="ARBA00022741"/>
    </source>
</evidence>
<dbReference type="InterPro" id="IPR038005">
    <property type="entry name" value="RX-like_CC"/>
</dbReference>
<evidence type="ECO:0000256" key="1">
    <source>
        <dbReference type="ARBA" id="ARBA00008894"/>
    </source>
</evidence>
<dbReference type="CDD" id="cd14798">
    <property type="entry name" value="RX-CC_like"/>
    <property type="match status" value="1"/>
</dbReference>
<dbReference type="Pfam" id="PF00931">
    <property type="entry name" value="NB-ARC"/>
    <property type="match status" value="1"/>
</dbReference>
<dbReference type="FunFam" id="3.40.50.300:FF:001091">
    <property type="entry name" value="Probable disease resistance protein At1g61300"/>
    <property type="match status" value="1"/>
</dbReference>
<dbReference type="InterPro" id="IPR036388">
    <property type="entry name" value="WH-like_DNA-bd_sf"/>
</dbReference>